<dbReference type="Gene3D" id="3.40.120.10">
    <property type="entry name" value="Alpha-D-Glucose-1,6-Bisphosphate, subunit A, domain 3"/>
    <property type="match status" value="1"/>
</dbReference>
<proteinExistence type="predicted"/>
<dbReference type="EMBL" id="LFYR01000252">
    <property type="protein sequence ID" value="KMZ74699.1"/>
    <property type="molecule type" value="Genomic_DNA"/>
</dbReference>
<protein>
    <submittedName>
        <fullName evidence="2">Phosphoglucosamine mutase</fullName>
    </submittedName>
</protein>
<organism evidence="2 3">
    <name type="scientific">Zostera marina</name>
    <name type="common">Eelgrass</name>
    <dbReference type="NCBI Taxonomy" id="29655"/>
    <lineage>
        <taxon>Eukaryota</taxon>
        <taxon>Viridiplantae</taxon>
        <taxon>Streptophyta</taxon>
        <taxon>Embryophyta</taxon>
        <taxon>Tracheophyta</taxon>
        <taxon>Spermatophyta</taxon>
        <taxon>Magnoliopsida</taxon>
        <taxon>Liliopsida</taxon>
        <taxon>Zosteraceae</taxon>
        <taxon>Zostera</taxon>
    </lineage>
</organism>
<dbReference type="STRING" id="29655.A0A0K9Q0L6"/>
<dbReference type="AlphaFoldDB" id="A0A0K9Q0L6"/>
<sequence>MGLGKSPSQDEQPEFGAAANGEADRNMIFGKRSNSMKKANICAEYNRTKKAK</sequence>
<gene>
    <name evidence="2" type="ORF">ZOSMA_123G00470</name>
</gene>
<reference evidence="3" key="1">
    <citation type="journal article" date="2016" name="Nature">
        <title>The genome of the seagrass Zostera marina reveals angiosperm adaptation to the sea.</title>
        <authorList>
            <person name="Olsen J.L."/>
            <person name="Rouze P."/>
            <person name="Verhelst B."/>
            <person name="Lin Y.-C."/>
            <person name="Bayer T."/>
            <person name="Collen J."/>
            <person name="Dattolo E."/>
            <person name="De Paoli E."/>
            <person name="Dittami S."/>
            <person name="Maumus F."/>
            <person name="Michel G."/>
            <person name="Kersting A."/>
            <person name="Lauritano C."/>
            <person name="Lohaus R."/>
            <person name="Toepel M."/>
            <person name="Tonon T."/>
            <person name="Vanneste K."/>
            <person name="Amirebrahimi M."/>
            <person name="Brakel J."/>
            <person name="Bostroem C."/>
            <person name="Chovatia M."/>
            <person name="Grimwood J."/>
            <person name="Jenkins J.W."/>
            <person name="Jueterbock A."/>
            <person name="Mraz A."/>
            <person name="Stam W.T."/>
            <person name="Tice H."/>
            <person name="Bornberg-Bauer E."/>
            <person name="Green P.J."/>
            <person name="Pearson G.A."/>
            <person name="Procaccini G."/>
            <person name="Duarte C.M."/>
            <person name="Schmutz J."/>
            <person name="Reusch T.B.H."/>
            <person name="Van de Peer Y."/>
        </authorList>
    </citation>
    <scope>NUCLEOTIDE SEQUENCE [LARGE SCALE GENOMIC DNA]</scope>
    <source>
        <strain evidence="3">cv. Finnish</strain>
    </source>
</reference>
<evidence type="ECO:0000313" key="3">
    <source>
        <dbReference type="Proteomes" id="UP000036987"/>
    </source>
</evidence>
<accession>A0A0K9Q0L6</accession>
<evidence type="ECO:0000256" key="1">
    <source>
        <dbReference type="SAM" id="MobiDB-lite"/>
    </source>
</evidence>
<evidence type="ECO:0000313" key="2">
    <source>
        <dbReference type="EMBL" id="KMZ74699.1"/>
    </source>
</evidence>
<feature type="region of interest" description="Disordered" evidence="1">
    <location>
        <begin position="1"/>
        <end position="24"/>
    </location>
</feature>
<feature type="compositionally biased region" description="Polar residues" evidence="1">
    <location>
        <begin position="1"/>
        <end position="10"/>
    </location>
</feature>
<dbReference type="Proteomes" id="UP000036987">
    <property type="component" value="Unassembled WGS sequence"/>
</dbReference>
<comment type="caution">
    <text evidence="2">The sequence shown here is derived from an EMBL/GenBank/DDBJ whole genome shotgun (WGS) entry which is preliminary data.</text>
</comment>
<keyword evidence="3" id="KW-1185">Reference proteome</keyword>
<name>A0A0K9Q0L6_ZOSMR</name>